<evidence type="ECO:0000259" key="8">
    <source>
        <dbReference type="Pfam" id="PF02687"/>
    </source>
</evidence>
<feature type="transmembrane region" description="Helical" evidence="7">
    <location>
        <begin position="833"/>
        <end position="860"/>
    </location>
</feature>
<accession>A8F6U4</accession>
<evidence type="ECO:0000256" key="3">
    <source>
        <dbReference type="ARBA" id="ARBA00022475"/>
    </source>
</evidence>
<proteinExistence type="inferred from homology"/>
<keyword evidence="10" id="KW-1185">Reference proteome</keyword>
<evidence type="ECO:0000256" key="4">
    <source>
        <dbReference type="ARBA" id="ARBA00022692"/>
    </source>
</evidence>
<name>A8F6U4_PSELT</name>
<feature type="transmembrane region" description="Helical" evidence="7">
    <location>
        <begin position="355"/>
        <end position="381"/>
    </location>
</feature>
<protein>
    <recommendedName>
        <fullName evidence="8">ABC3 transporter permease C-terminal domain-containing protein</fullName>
    </recommendedName>
</protein>
<gene>
    <name evidence="9" type="ordered locus">Tlet_1321</name>
</gene>
<dbReference type="InterPro" id="IPR003838">
    <property type="entry name" value="ABC3_permease_C"/>
</dbReference>
<feature type="transmembrane region" description="Helical" evidence="7">
    <location>
        <begin position="27"/>
        <end position="47"/>
    </location>
</feature>
<dbReference type="GO" id="GO:0098797">
    <property type="term" value="C:plasma membrane protein complex"/>
    <property type="evidence" value="ECO:0007669"/>
    <property type="project" value="TreeGrafter"/>
</dbReference>
<evidence type="ECO:0000313" key="10">
    <source>
        <dbReference type="Proteomes" id="UP000002016"/>
    </source>
</evidence>
<feature type="transmembrane region" description="Helical" evidence="7">
    <location>
        <begin position="256"/>
        <end position="279"/>
    </location>
</feature>
<feature type="transmembrane region" description="Helical" evidence="7">
    <location>
        <begin position="790"/>
        <end position="813"/>
    </location>
</feature>
<evidence type="ECO:0000256" key="5">
    <source>
        <dbReference type="ARBA" id="ARBA00022989"/>
    </source>
</evidence>
<dbReference type="eggNOG" id="COG4591">
    <property type="taxonomic scope" value="Bacteria"/>
</dbReference>
<feature type="domain" description="ABC3 transporter permease C-terminal" evidence="8">
    <location>
        <begin position="262"/>
        <end position="391"/>
    </location>
</feature>
<evidence type="ECO:0000256" key="6">
    <source>
        <dbReference type="ARBA" id="ARBA00023136"/>
    </source>
</evidence>
<dbReference type="STRING" id="416591.Tlet_1321"/>
<dbReference type="GO" id="GO:0044874">
    <property type="term" value="P:lipoprotein localization to outer membrane"/>
    <property type="evidence" value="ECO:0007669"/>
    <property type="project" value="TreeGrafter"/>
</dbReference>
<evidence type="ECO:0000256" key="7">
    <source>
        <dbReference type="SAM" id="Phobius"/>
    </source>
</evidence>
<dbReference type="eggNOG" id="COG0577">
    <property type="taxonomic scope" value="Bacteria"/>
</dbReference>
<evidence type="ECO:0000313" key="9">
    <source>
        <dbReference type="EMBL" id="ABV33878.1"/>
    </source>
</evidence>
<dbReference type="PANTHER" id="PTHR30489:SF0">
    <property type="entry name" value="LIPOPROTEIN-RELEASING SYSTEM TRANSMEMBRANE PROTEIN LOLE"/>
    <property type="match status" value="1"/>
</dbReference>
<comment type="subcellular location">
    <subcellularLocation>
        <location evidence="1">Cell membrane</location>
        <topology evidence="1">Multi-pass membrane protein</topology>
    </subcellularLocation>
</comment>
<feature type="transmembrane region" description="Helical" evidence="7">
    <location>
        <begin position="527"/>
        <end position="548"/>
    </location>
</feature>
<organism evidence="9 10">
    <name type="scientific">Pseudothermotoga lettingae (strain ATCC BAA-301 / DSM 14385 / NBRC 107922 / TMO)</name>
    <name type="common">Thermotoga lettingae</name>
    <dbReference type="NCBI Taxonomy" id="416591"/>
    <lineage>
        <taxon>Bacteria</taxon>
        <taxon>Thermotogati</taxon>
        <taxon>Thermotogota</taxon>
        <taxon>Thermotogae</taxon>
        <taxon>Thermotogales</taxon>
        <taxon>Thermotogaceae</taxon>
        <taxon>Pseudothermotoga</taxon>
    </lineage>
</organism>
<feature type="transmembrane region" description="Helical" evidence="7">
    <location>
        <begin position="475"/>
        <end position="497"/>
    </location>
</feature>
<evidence type="ECO:0000256" key="1">
    <source>
        <dbReference type="ARBA" id="ARBA00004651"/>
    </source>
</evidence>
<keyword evidence="6 7" id="KW-0472">Membrane</keyword>
<dbReference type="PANTHER" id="PTHR30489">
    <property type="entry name" value="LIPOPROTEIN-RELEASING SYSTEM TRANSMEMBRANE PROTEIN LOLE"/>
    <property type="match status" value="1"/>
</dbReference>
<keyword evidence="4 7" id="KW-0812">Transmembrane</keyword>
<dbReference type="AlphaFoldDB" id="A8F6U4"/>
<reference evidence="9 10" key="1">
    <citation type="submission" date="2007-08" db="EMBL/GenBank/DDBJ databases">
        <title>Complete sequence of Thermotoga lettingae TMO.</title>
        <authorList>
            <consortium name="US DOE Joint Genome Institute"/>
            <person name="Copeland A."/>
            <person name="Lucas S."/>
            <person name="Lapidus A."/>
            <person name="Barry K."/>
            <person name="Glavina del Rio T."/>
            <person name="Dalin E."/>
            <person name="Tice H."/>
            <person name="Pitluck S."/>
            <person name="Foster B."/>
            <person name="Bruce D."/>
            <person name="Schmutz J."/>
            <person name="Larimer F."/>
            <person name="Land M."/>
            <person name="Hauser L."/>
            <person name="Kyrpides N."/>
            <person name="Mikhailova N."/>
            <person name="Nelson K."/>
            <person name="Gogarten J.P."/>
            <person name="Noll K."/>
            <person name="Richardson P."/>
        </authorList>
    </citation>
    <scope>NUCLEOTIDE SEQUENCE [LARGE SCALE GENOMIC DNA]</scope>
    <source>
        <strain evidence="10">ATCC BAA-301 / DSM 14385 / NBRC 107922 / TMO</strain>
    </source>
</reference>
<dbReference type="EMBL" id="CP000812">
    <property type="protein sequence ID" value="ABV33878.1"/>
    <property type="molecule type" value="Genomic_DNA"/>
</dbReference>
<keyword evidence="3" id="KW-1003">Cell membrane</keyword>
<evidence type="ECO:0000256" key="2">
    <source>
        <dbReference type="ARBA" id="ARBA00005236"/>
    </source>
</evidence>
<comment type="similarity">
    <text evidence="2">Belongs to the ABC-4 integral membrane protein family. LolC/E subfamily.</text>
</comment>
<dbReference type="Proteomes" id="UP000002016">
    <property type="component" value="Chromosome"/>
</dbReference>
<reference evidence="9 10" key="2">
    <citation type="journal article" date="2009" name="Proc. Natl. Acad. Sci. U.S.A.">
        <title>On the chimeric nature, thermophilic origin, and phylogenetic placement of the Thermotogales.</title>
        <authorList>
            <person name="Zhaxybayeva O."/>
            <person name="Swithers K.S."/>
            <person name="Lapierre P."/>
            <person name="Fournier G.P."/>
            <person name="Bickhart D.M."/>
            <person name="DeBoy R.T."/>
            <person name="Nelson K.E."/>
            <person name="Nesbo C.L."/>
            <person name="Doolittle W.F."/>
            <person name="Gogarten J.P."/>
            <person name="Noll K.M."/>
        </authorList>
    </citation>
    <scope>NUCLEOTIDE SEQUENCE [LARGE SCALE GENOMIC DNA]</scope>
    <source>
        <strain evidence="10">ATCC BAA-301 / DSM 14385 / NBRC 107922 / TMO</strain>
    </source>
</reference>
<feature type="transmembrane region" description="Helical" evidence="7">
    <location>
        <begin position="748"/>
        <end position="769"/>
    </location>
</feature>
<feature type="transmembrane region" description="Helical" evidence="7">
    <location>
        <begin position="312"/>
        <end position="334"/>
    </location>
</feature>
<dbReference type="Pfam" id="PF02687">
    <property type="entry name" value="FtsX"/>
    <property type="match status" value="2"/>
</dbReference>
<dbReference type="KEGG" id="tle:Tlet_1321"/>
<keyword evidence="5 7" id="KW-1133">Transmembrane helix</keyword>
<feature type="transmembrane region" description="Helical" evidence="7">
    <location>
        <begin position="433"/>
        <end position="463"/>
    </location>
</feature>
<feature type="domain" description="ABC3 transporter permease C-terminal" evidence="8">
    <location>
        <begin position="748"/>
        <end position="864"/>
    </location>
</feature>
<feature type="transmembrane region" description="Helical" evidence="7">
    <location>
        <begin position="410"/>
        <end position="426"/>
    </location>
</feature>
<dbReference type="InterPro" id="IPR051447">
    <property type="entry name" value="Lipoprotein-release_system"/>
</dbReference>
<dbReference type="HOGENOM" id="CLU_334317_0_0_0"/>
<sequence>MRKEVIELLKVVFKIAFRNFLMRFKSVFVLIFGIGVPSMLLVGGLSLNDSIGRWTKRSLAENFGCADAYVENRRNNIFFKIPLDQQIVDILRKHQKILSVLPVSESIAQIEYGGKILDCLVIATSPEELSYFVEEKIELVSNNILLSKELAQIMNIRENDFVALDMGRGQKQFKVVKISTDGFLNFRGENLQYAGTVFINRDDFQGVGGFPTKIYMRLEGSIEEHKATTDWISEELKVKAVAMKFQLLNSPANRTLGYLTIAFSSFSVIASFILVYVFAQSFVEERSTTMVTLRILGMKTGHLSAILIYEGLIYFLIAGLCGGIMGTFLGDFLLRRLRTISGTLMSEFYIGFSDLTLYVSPLTVFTGILGGLVIPLIIFILKIRTITHHPPVEMLRTESHVRTQRWKRKISGGSMIVLSMVMILIYPKFWLFFFLIAALGGVVVFPTTFLSLGMGIFLVSFIYFPLTQSATVWDILQRGASFFIGSWFLFLSLISPLRKIFSRWMKKGSVSTFIALSYVERNRKNTFIIASMFSLIVFMMTLVLVVPYNMEKFVLEKMKTGLFGYDLMVIYNPLKLVLSKGEPDLSKDLQNPSKIYVAQFNDDLIAFVDDNFLKDAVVSIETNKRWREQLLEPGTIVVGDFEGARSLQITGKVKSPFGFGETENMTFRVVDTFDMRQLMVPVKYVASINSIPEKVRLIPVIISRVDPANVMQVKDFYRKRFDFPIYIKEELNRVFSGIDLLIQTGVTLLYFGLISGFSGIAFYSLRNVIVRKRMSGTLRAIGMSGKSLSAAFILENLIVASMGIITGIFAGYLESKDVSNFIFSIFGSGQFSVPIWELAGLILAIYMIISLVVTLPVLVIRTSPVEALRAPD</sequence>